<sequence>MMSFRCTVSQTTKLSPYQLLFGREMTLIFDTNIIPKDSVGKNANAYLKDLIEKLKVSRKIADENILRAQERNKEYHDQKAKSSEFAISDKVWLSNMKKVKGLSPKLQAKYIGPYYITDFGPNHTYRIRTCSDDKDYGSFVNACRLKPFLSEKDRILQDIDQNMHLQPSTQQELSTTKDKADGPSDDDPNLAIPDLSAFAPTESKQLDIERIITAKYQGDKRQYRVKVKDQRETIWCPAHKIDQDLIQDFHIRKTISGKRRKRPLQHKYFTRSRT</sequence>
<keyword evidence="1" id="KW-0175">Coiled coil</keyword>
<dbReference type="AlphaFoldDB" id="A0AAN8KA35"/>
<comment type="caution">
    <text evidence="3">The sequence shown here is derived from an EMBL/GenBank/DDBJ whole genome shotgun (WGS) entry which is preliminary data.</text>
</comment>
<proteinExistence type="predicted"/>
<gene>
    <name evidence="3" type="ORF">SNE40_003044</name>
</gene>
<name>A0AAN8KA35_PATCE</name>
<reference evidence="3 4" key="1">
    <citation type="submission" date="2024-01" db="EMBL/GenBank/DDBJ databases">
        <title>The genome of the rayed Mediterranean limpet Patella caerulea (Linnaeus, 1758).</title>
        <authorList>
            <person name="Anh-Thu Weber A."/>
            <person name="Halstead-Nussloch G."/>
        </authorList>
    </citation>
    <scope>NUCLEOTIDE SEQUENCE [LARGE SCALE GENOMIC DNA]</scope>
    <source>
        <strain evidence="3">AATW-2023a</strain>
        <tissue evidence="3">Whole specimen</tissue>
    </source>
</reference>
<evidence type="ECO:0000256" key="1">
    <source>
        <dbReference type="SAM" id="Coils"/>
    </source>
</evidence>
<dbReference type="Proteomes" id="UP001347796">
    <property type="component" value="Unassembled WGS sequence"/>
</dbReference>
<keyword evidence="4" id="KW-1185">Reference proteome</keyword>
<accession>A0AAN8KA35</accession>
<evidence type="ECO:0000313" key="3">
    <source>
        <dbReference type="EMBL" id="KAK6191323.1"/>
    </source>
</evidence>
<dbReference type="SUPFAM" id="SSF54160">
    <property type="entry name" value="Chromo domain-like"/>
    <property type="match status" value="1"/>
</dbReference>
<dbReference type="EMBL" id="JAZGQO010000002">
    <property type="protein sequence ID" value="KAK6191323.1"/>
    <property type="molecule type" value="Genomic_DNA"/>
</dbReference>
<dbReference type="Gene3D" id="2.40.50.40">
    <property type="match status" value="1"/>
</dbReference>
<dbReference type="InterPro" id="IPR016197">
    <property type="entry name" value="Chromo-like_dom_sf"/>
</dbReference>
<protein>
    <submittedName>
        <fullName evidence="3">Uncharacterized protein</fullName>
    </submittedName>
</protein>
<feature type="coiled-coil region" evidence="1">
    <location>
        <begin position="51"/>
        <end position="78"/>
    </location>
</feature>
<feature type="region of interest" description="Disordered" evidence="2">
    <location>
        <begin position="163"/>
        <end position="189"/>
    </location>
</feature>
<evidence type="ECO:0000313" key="4">
    <source>
        <dbReference type="Proteomes" id="UP001347796"/>
    </source>
</evidence>
<evidence type="ECO:0000256" key="2">
    <source>
        <dbReference type="SAM" id="MobiDB-lite"/>
    </source>
</evidence>
<feature type="compositionally biased region" description="Polar residues" evidence="2">
    <location>
        <begin position="163"/>
        <end position="174"/>
    </location>
</feature>
<organism evidence="3 4">
    <name type="scientific">Patella caerulea</name>
    <name type="common">Rayed Mediterranean limpet</name>
    <dbReference type="NCBI Taxonomy" id="87958"/>
    <lineage>
        <taxon>Eukaryota</taxon>
        <taxon>Metazoa</taxon>
        <taxon>Spiralia</taxon>
        <taxon>Lophotrochozoa</taxon>
        <taxon>Mollusca</taxon>
        <taxon>Gastropoda</taxon>
        <taxon>Patellogastropoda</taxon>
        <taxon>Patelloidea</taxon>
        <taxon>Patellidae</taxon>
        <taxon>Patella</taxon>
    </lineage>
</organism>